<evidence type="ECO:0000313" key="1">
    <source>
        <dbReference type="EMBL" id="AXV67707.1"/>
    </source>
</evidence>
<dbReference type="AlphaFoldDB" id="A0AAD0S4P4"/>
<dbReference type="GeneID" id="99507856"/>
<gene>
    <name evidence="1" type="ORF">D0907_20475</name>
</gene>
<dbReference type="Pfam" id="PF14454">
    <property type="entry name" value="Prok_Ub"/>
    <property type="match status" value="1"/>
</dbReference>
<keyword evidence="1" id="KW-0614">Plasmid</keyword>
<dbReference type="RefSeq" id="WP_118845521.1">
    <property type="nucleotide sequence ID" value="NZ_CP032092.1"/>
</dbReference>
<dbReference type="KEGG" id="pdj:D0907_20475"/>
<protein>
    <submittedName>
        <fullName evidence="1">Uncharacterized protein</fullName>
    </submittedName>
</protein>
<accession>A0AAD0S4P4</accession>
<reference evidence="1 2" key="1">
    <citation type="submission" date="2018-08" db="EMBL/GenBank/DDBJ databases">
        <title>Draft genome sequence of Pseudoalteromonas donghaensis HJ51.</title>
        <authorList>
            <person name="Oh J."/>
            <person name="Roh D."/>
        </authorList>
    </citation>
    <scope>NUCLEOTIDE SEQUENCE [LARGE SCALE GENOMIC DNA]</scope>
    <source>
        <strain evidence="1 2">HJ51</strain>
        <plasmid evidence="1 2">unnamed2</plasmid>
    </source>
</reference>
<geneLocation type="plasmid" evidence="1 2">
    <name>unnamed2</name>
</geneLocation>
<name>A0AAD0S4P4_9GAMM</name>
<dbReference type="Proteomes" id="UP000264605">
    <property type="component" value="Plasmid unnamed2"/>
</dbReference>
<organism evidence="1 2">
    <name type="scientific">Pseudoalteromonas lipolytica</name>
    <dbReference type="NCBI Taxonomy" id="570156"/>
    <lineage>
        <taxon>Bacteria</taxon>
        <taxon>Pseudomonadati</taxon>
        <taxon>Pseudomonadota</taxon>
        <taxon>Gammaproteobacteria</taxon>
        <taxon>Alteromonadales</taxon>
        <taxon>Pseudoalteromonadaceae</taxon>
        <taxon>Pseudoalteromonas</taxon>
    </lineage>
</organism>
<proteinExistence type="predicted"/>
<evidence type="ECO:0000313" key="2">
    <source>
        <dbReference type="Proteomes" id="UP000264605"/>
    </source>
</evidence>
<dbReference type="InterPro" id="IPR032866">
    <property type="entry name" value="Prok_Ub"/>
</dbReference>
<sequence>MQFGSLENLERKFILGSIELADPIPSGSLDEVVELLSTQYPMVRFTSIYESDGILSSCGRYMEYTIQVPPVKTNG</sequence>
<dbReference type="EMBL" id="CP032092">
    <property type="protein sequence ID" value="AXV67707.1"/>
    <property type="molecule type" value="Genomic_DNA"/>
</dbReference>